<dbReference type="Proteomes" id="UP000662821">
    <property type="component" value="Chromosome"/>
</dbReference>
<protein>
    <submittedName>
        <fullName evidence="2">CHAT domain-containing protein</fullName>
    </submittedName>
</protein>
<organism evidence="2 3">
    <name type="scientific">Janthinobacterium lividum</name>
    <dbReference type="NCBI Taxonomy" id="29581"/>
    <lineage>
        <taxon>Bacteria</taxon>
        <taxon>Pseudomonadati</taxon>
        <taxon>Pseudomonadota</taxon>
        <taxon>Betaproteobacteria</taxon>
        <taxon>Burkholderiales</taxon>
        <taxon>Oxalobacteraceae</taxon>
        <taxon>Janthinobacterium</taxon>
    </lineage>
</organism>
<dbReference type="InterPro" id="IPR024983">
    <property type="entry name" value="CHAT_dom"/>
</dbReference>
<dbReference type="EMBL" id="CP071520">
    <property type="protein sequence ID" value="QSX94191.1"/>
    <property type="molecule type" value="Genomic_DNA"/>
</dbReference>
<evidence type="ECO:0000313" key="3">
    <source>
        <dbReference type="Proteomes" id="UP000662821"/>
    </source>
</evidence>
<gene>
    <name evidence="2" type="ORF">J3P46_15655</name>
</gene>
<dbReference type="RefSeq" id="WP_151095267.1">
    <property type="nucleotide sequence ID" value="NZ_CP071520.1"/>
</dbReference>
<feature type="domain" description="CHAT" evidence="1">
    <location>
        <begin position="69"/>
        <end position="330"/>
    </location>
</feature>
<accession>A0AAJ4T396</accession>
<dbReference type="AlphaFoldDB" id="A0AAJ4T396"/>
<proteinExistence type="predicted"/>
<name>A0AAJ4T396_9BURK</name>
<evidence type="ECO:0000259" key="1">
    <source>
        <dbReference type="Pfam" id="PF12770"/>
    </source>
</evidence>
<reference evidence="2 3" key="1">
    <citation type="submission" date="2021-03" db="EMBL/GenBank/DDBJ databases">
        <title>Draft genome sequence of Janthinobacterium sp. strain PLB02 isolated from infected primmorphs (Lubomirskia baicalensis).</title>
        <authorList>
            <person name="Chernogor L.I."/>
            <person name="Belikov S.I."/>
            <person name="Petrushin I.S."/>
        </authorList>
    </citation>
    <scope>NUCLEOTIDE SEQUENCE [LARGE SCALE GENOMIC DNA]</scope>
    <source>
        <strain evidence="2 3">PLB02</strain>
    </source>
</reference>
<sequence>MSISFDLFLLDGRDGNSLLALGRRGADTAIEQIAFNDTLDRLVHFGRRLGHSVSGSGRRPTPVELKNFGRELFSFIFPGSLQEMYDQLPAGQISLQILSDHPAIREVPWEYIAPHNVPIIPHRNRSVVRVHPTCGVYQPPRKRFSKLRILLVSADPIDQQGVPLDEVLSTMKRKFELFPGQVEVQVVAGATRKGLMATLMQGNFDVFHFYGHGEVDSNGVGSLVLEDAKTGRSDRVPALQLAVALAGKGIQLAILSACNTGAGNHANEFDVVSTALIKAGIPAVIANQHPIPTETIASFVSTVYVSLLNQGDIDMAVAEGRSSLAVTLEDTTASAVLEWGIPVLYRLSDARQLFEI</sequence>
<evidence type="ECO:0000313" key="2">
    <source>
        <dbReference type="EMBL" id="QSX94191.1"/>
    </source>
</evidence>
<dbReference type="Pfam" id="PF12770">
    <property type="entry name" value="CHAT"/>
    <property type="match status" value="1"/>
</dbReference>